<evidence type="ECO:0000313" key="2">
    <source>
        <dbReference type="Proteomes" id="UP001146067"/>
    </source>
</evidence>
<name>A0A9X3PAL2_9ACTN</name>
<comment type="caution">
    <text evidence="1">The sequence shown here is derived from an EMBL/GenBank/DDBJ whole genome shotgun (WGS) entry which is preliminary data.</text>
</comment>
<evidence type="ECO:0000313" key="1">
    <source>
        <dbReference type="EMBL" id="MDA1359775.1"/>
    </source>
</evidence>
<sequence>MAELTEVGEYWDRPVRTFSPRSVPQLWAGLVNGIESPTPLRLTAAAIEAGSQMFFGSGNLRQAAGAVIDWHRQVLRRCRLYHFSAQLWAHALDCETDFPEWIPTRHDFPTPYGMVVFERPVKVNDLPISAFTYGPGANWSGEMQLCLPASYSNNGRPIRSRNFGPLKASWLVSVWTTTLESERVNGMGPLVNETDFYLDLGVPGLMDPWPVPRTEDGSTALARAFKIAFDLATQTDIATRRSEPVPRSLRKRAERAMPEAEIPTEVVVHDLRPRLAAAIGARGGPADPVERTDAHFRIKCWPVRPVLDPATGDLLRRGYIAYRDPSLLEGDLPEPAEVWRGTDFEETHGEAS</sequence>
<organism evidence="1 2">
    <name type="scientific">Glycomyces luteolus</name>
    <dbReference type="NCBI Taxonomy" id="2670330"/>
    <lineage>
        <taxon>Bacteria</taxon>
        <taxon>Bacillati</taxon>
        <taxon>Actinomycetota</taxon>
        <taxon>Actinomycetes</taxon>
        <taxon>Glycomycetales</taxon>
        <taxon>Glycomycetaceae</taxon>
        <taxon>Glycomyces</taxon>
    </lineage>
</organism>
<dbReference type="Proteomes" id="UP001146067">
    <property type="component" value="Unassembled WGS sequence"/>
</dbReference>
<keyword evidence="2" id="KW-1185">Reference proteome</keyword>
<protein>
    <submittedName>
        <fullName evidence="1">Uncharacterized protein</fullName>
    </submittedName>
</protein>
<dbReference type="EMBL" id="JAPZVP010000006">
    <property type="protein sequence ID" value="MDA1359775.1"/>
    <property type="molecule type" value="Genomic_DNA"/>
</dbReference>
<dbReference type="RefSeq" id="WP_270109658.1">
    <property type="nucleotide sequence ID" value="NZ_JAPZVP010000006.1"/>
</dbReference>
<accession>A0A9X3PAL2</accession>
<proteinExistence type="predicted"/>
<reference evidence="1" key="1">
    <citation type="submission" date="2022-12" db="EMBL/GenBank/DDBJ databases">
        <title>Gycomyces niveus sp.nov.,a novel actinomycete isolated from soil in Shouguan.</title>
        <authorList>
            <person name="Yang X."/>
        </authorList>
    </citation>
    <scope>NUCLEOTIDE SEQUENCE</scope>
    <source>
        <strain evidence="1">NEAU-A15</strain>
    </source>
</reference>
<dbReference type="AlphaFoldDB" id="A0A9X3PAL2"/>
<gene>
    <name evidence="1" type="ORF">O1R50_09085</name>
</gene>